<dbReference type="InterPro" id="IPR002611">
    <property type="entry name" value="IstB_ATP-bd"/>
</dbReference>
<evidence type="ECO:0000259" key="1">
    <source>
        <dbReference type="Pfam" id="PF01695"/>
    </source>
</evidence>
<keyword evidence="3" id="KW-1185">Reference proteome</keyword>
<dbReference type="OrthoDB" id="9773429at2"/>
<dbReference type="InterPro" id="IPR027417">
    <property type="entry name" value="P-loop_NTPase"/>
</dbReference>
<proteinExistence type="predicted"/>
<comment type="caution">
    <text evidence="2">The sequence shown here is derived from an EMBL/GenBank/DDBJ whole genome shotgun (WGS) entry which is preliminary data.</text>
</comment>
<reference evidence="2 3" key="1">
    <citation type="submission" date="2019-05" db="EMBL/GenBank/DDBJ databases">
        <title>Draft genome sequence of Actinomadura sp. 14C53.</title>
        <authorList>
            <person name="Saricaoglu S."/>
            <person name="Isik K."/>
        </authorList>
    </citation>
    <scope>NUCLEOTIDE SEQUENCE [LARGE SCALE GENOMIC DNA]</scope>
    <source>
        <strain evidence="2 3">14C53</strain>
    </source>
</reference>
<accession>A0A5C4JGL2</accession>
<name>A0A5C4JGL2_9ACTN</name>
<feature type="domain" description="IstB-like ATP-binding" evidence="1">
    <location>
        <begin position="20"/>
        <end position="90"/>
    </location>
</feature>
<evidence type="ECO:0000313" key="2">
    <source>
        <dbReference type="EMBL" id="TMR04390.1"/>
    </source>
</evidence>
<sequence>MVAEEAECRPAWCTSPRWRHAGRGSCRSERRIKAAAFPSTKSWRAFDFEANPNIAPAVIHSLATCEWVHKGQPPCLIGDSGTNKSHLCAAIVDRLTYNGAIIETGTDSYRPAQIRARAEHNAR</sequence>
<dbReference type="AlphaFoldDB" id="A0A5C4JGL2"/>
<gene>
    <name evidence="2" type="ORF">ETD83_08460</name>
</gene>
<dbReference type="Proteomes" id="UP000309174">
    <property type="component" value="Unassembled WGS sequence"/>
</dbReference>
<protein>
    <recommendedName>
        <fullName evidence="1">IstB-like ATP-binding domain-containing protein</fullName>
    </recommendedName>
</protein>
<dbReference type="GO" id="GO:0005524">
    <property type="term" value="F:ATP binding"/>
    <property type="evidence" value="ECO:0007669"/>
    <property type="project" value="InterPro"/>
</dbReference>
<organism evidence="2 3">
    <name type="scientific">Actinomadura soli</name>
    <dbReference type="NCBI Taxonomy" id="2508997"/>
    <lineage>
        <taxon>Bacteria</taxon>
        <taxon>Bacillati</taxon>
        <taxon>Actinomycetota</taxon>
        <taxon>Actinomycetes</taxon>
        <taxon>Streptosporangiales</taxon>
        <taxon>Thermomonosporaceae</taxon>
        <taxon>Actinomadura</taxon>
    </lineage>
</organism>
<dbReference type="Pfam" id="PF01695">
    <property type="entry name" value="IstB_IS21"/>
    <property type="match status" value="1"/>
</dbReference>
<evidence type="ECO:0000313" key="3">
    <source>
        <dbReference type="Proteomes" id="UP000309174"/>
    </source>
</evidence>
<dbReference type="Gene3D" id="3.40.50.300">
    <property type="entry name" value="P-loop containing nucleotide triphosphate hydrolases"/>
    <property type="match status" value="1"/>
</dbReference>
<dbReference type="EMBL" id="VCKW01000030">
    <property type="protein sequence ID" value="TMR04390.1"/>
    <property type="molecule type" value="Genomic_DNA"/>
</dbReference>